<dbReference type="InterPro" id="IPR029063">
    <property type="entry name" value="SAM-dependent_MTases_sf"/>
</dbReference>
<dbReference type="Gene3D" id="3.40.50.150">
    <property type="entry name" value="Vaccinia Virus protein VP39"/>
    <property type="match status" value="1"/>
</dbReference>
<organism evidence="2 3">
    <name type="scientific">Abyssalbus ytuae</name>
    <dbReference type="NCBI Taxonomy" id="2926907"/>
    <lineage>
        <taxon>Bacteria</taxon>
        <taxon>Pseudomonadati</taxon>
        <taxon>Bacteroidota</taxon>
        <taxon>Flavobacteriia</taxon>
        <taxon>Flavobacteriales</taxon>
        <taxon>Flavobacteriaceae</taxon>
        <taxon>Abyssalbus</taxon>
    </lineage>
</organism>
<dbReference type="GO" id="GO:0006596">
    <property type="term" value="P:polyamine biosynthetic process"/>
    <property type="evidence" value="ECO:0007669"/>
    <property type="project" value="UniProtKB-KW"/>
</dbReference>
<dbReference type="Proteomes" id="UP000831290">
    <property type="component" value="Chromosome"/>
</dbReference>
<evidence type="ECO:0000256" key="1">
    <source>
        <dbReference type="ARBA" id="ARBA00023115"/>
    </source>
</evidence>
<keyword evidence="1" id="KW-0620">Polyamine biosynthesis</keyword>
<dbReference type="NCBIfam" id="NF037959">
    <property type="entry name" value="MFS_SpdSyn"/>
    <property type="match status" value="1"/>
</dbReference>
<evidence type="ECO:0000313" key="2">
    <source>
        <dbReference type="EMBL" id="UOB16321.1"/>
    </source>
</evidence>
<dbReference type="PANTHER" id="PTHR43317:SF1">
    <property type="entry name" value="THERMOSPERMINE SYNTHASE ACAULIS5"/>
    <property type="match status" value="1"/>
</dbReference>
<dbReference type="SUPFAM" id="SSF53335">
    <property type="entry name" value="S-adenosyl-L-methionine-dependent methyltransferases"/>
    <property type="match status" value="1"/>
</dbReference>
<dbReference type="EMBL" id="CP094358">
    <property type="protein sequence ID" value="UOB16321.1"/>
    <property type="molecule type" value="Genomic_DNA"/>
</dbReference>
<proteinExistence type="predicted"/>
<dbReference type="AlphaFoldDB" id="A0A9E6ZTB7"/>
<name>A0A9E6ZTB7_9FLAO</name>
<protein>
    <submittedName>
        <fullName evidence="2">Fused MFS/spermidine synthase</fullName>
    </submittedName>
</protein>
<dbReference type="Pfam" id="PF01564">
    <property type="entry name" value="Spermine_synth"/>
    <property type="match status" value="1"/>
</dbReference>
<gene>
    <name evidence="2" type="ORF">MQE35_11290</name>
</gene>
<accession>A0A9E6ZTB7</accession>
<evidence type="ECO:0000313" key="3">
    <source>
        <dbReference type="Proteomes" id="UP000831290"/>
    </source>
</evidence>
<sequence length="217" mass="24688">MKKILSYVWPVTKHVVSKINGPLEITWYNGKKLLDSKNANYSYGNLQKTLSYGLSKINVIPETNILLLGMGGGSVIETIHKKINSDVRITAIEIDEVIIEIAMREFNVMAEKNLEIICADAYEYVKRCKHQFELIIIDVFIDTKVPSKFYSVEFWNNIENILQQNGTVLFNAGMNLKTTANIESITGYLGDRFNFEVFKDKTNINTLLLAKHTEKGS</sequence>
<dbReference type="RefSeq" id="WP_255841495.1">
    <property type="nucleotide sequence ID" value="NZ_CP094358.1"/>
</dbReference>
<keyword evidence="3" id="KW-1185">Reference proteome</keyword>
<dbReference type="PANTHER" id="PTHR43317">
    <property type="entry name" value="THERMOSPERMINE SYNTHASE ACAULIS5"/>
    <property type="match status" value="1"/>
</dbReference>
<dbReference type="KEGG" id="fbm:MQE35_11290"/>
<reference evidence="2" key="1">
    <citation type="submission" date="2022-03" db="EMBL/GenBank/DDBJ databases">
        <title>Description of Abyssus ytuae gen. nov., sp. nov., a novel member of the family Flavobacteriaceae isolated from the sediment of Mariana Trench.</title>
        <authorList>
            <person name="Zhang J."/>
            <person name="Xu X."/>
        </authorList>
    </citation>
    <scope>NUCLEOTIDE SEQUENCE</scope>
    <source>
        <strain evidence="2">MT3330</strain>
    </source>
</reference>